<reference evidence="2" key="1">
    <citation type="journal article" date="2019" name="Int. J. Syst. Evol. Microbiol.">
        <title>The Global Catalogue of Microorganisms (GCM) 10K type strain sequencing project: providing services to taxonomists for standard genome sequencing and annotation.</title>
        <authorList>
            <consortium name="The Broad Institute Genomics Platform"/>
            <consortium name="The Broad Institute Genome Sequencing Center for Infectious Disease"/>
            <person name="Wu L."/>
            <person name="Ma J."/>
        </authorList>
    </citation>
    <scope>NUCLEOTIDE SEQUENCE [LARGE SCALE GENOMIC DNA]</scope>
    <source>
        <strain evidence="2">CCM 8875</strain>
    </source>
</reference>
<protein>
    <submittedName>
        <fullName evidence="1">Uncharacterized protein</fullName>
    </submittedName>
</protein>
<dbReference type="Proteomes" id="UP001597302">
    <property type="component" value="Unassembled WGS sequence"/>
</dbReference>
<proteinExistence type="predicted"/>
<accession>A0ABW4DRY2</accession>
<comment type="caution">
    <text evidence="1">The sequence shown here is derived from an EMBL/GenBank/DDBJ whole genome shotgun (WGS) entry which is preliminary data.</text>
</comment>
<organism evidence="1 2">
    <name type="scientific">Paracoccus nototheniae</name>
    <dbReference type="NCBI Taxonomy" id="2489002"/>
    <lineage>
        <taxon>Bacteria</taxon>
        <taxon>Pseudomonadati</taxon>
        <taxon>Pseudomonadota</taxon>
        <taxon>Alphaproteobacteria</taxon>
        <taxon>Rhodobacterales</taxon>
        <taxon>Paracoccaceae</taxon>
        <taxon>Paracoccus</taxon>
    </lineage>
</organism>
<gene>
    <name evidence="1" type="ORF">ACFQ5P_00010</name>
</gene>
<evidence type="ECO:0000313" key="2">
    <source>
        <dbReference type="Proteomes" id="UP001597302"/>
    </source>
</evidence>
<keyword evidence="2" id="KW-1185">Reference proteome</keyword>
<evidence type="ECO:0000313" key="1">
    <source>
        <dbReference type="EMBL" id="MFD1479668.1"/>
    </source>
</evidence>
<sequence>MFLMEPGRKPEQPRAKRIMWIKEGEAADQRLLDDVAEVTILFLRRERGEASEAVLPVNDGARQEQVDLQPSRVRMRVAKDWRSTWCRNAGIASVQNCRDDASCFGPPRARVECGDIDLMFGKACGQR</sequence>
<name>A0ABW4DRY2_9RHOB</name>
<dbReference type="EMBL" id="JBHTOQ010000002">
    <property type="protein sequence ID" value="MFD1479668.1"/>
    <property type="molecule type" value="Genomic_DNA"/>
</dbReference>
<dbReference type="RefSeq" id="WP_131578448.1">
    <property type="nucleotide sequence ID" value="NZ_CBCSAJ010000113.1"/>
</dbReference>